<evidence type="ECO:0000256" key="1">
    <source>
        <dbReference type="ARBA" id="ARBA00002286"/>
    </source>
</evidence>
<sequence length="236" mass="27170">MASRRTYGVPRIHAELRRLGRRVNRKRIARVMRERDIRGVTRRKHRSLTRPDKKAKPAPDLIGRDFHAARPGIKLVGDITYLPTAEGWLYLACWLDLATREVVGYAMADHHRAELVVDALDMAYGRGGLEPGCVIHSDRGSEYTSTQFRDRIRELGLRQSCGRTGSCFDNAAAESFWALLKEEIGTRTWPDRATARAEVFTFIETFYNRRRLRKHKIFGYLTPAETRQRHQHALAA</sequence>
<keyword evidence="5" id="KW-1185">Reference proteome</keyword>
<proteinExistence type="predicted"/>
<dbReference type="InterPro" id="IPR048020">
    <property type="entry name" value="Transpos_IS3"/>
</dbReference>
<dbReference type="Gene3D" id="3.30.420.10">
    <property type="entry name" value="Ribonuclease H-like superfamily/Ribonuclease H"/>
    <property type="match status" value="1"/>
</dbReference>
<dbReference type="SUPFAM" id="SSF53098">
    <property type="entry name" value="Ribonuclease H-like"/>
    <property type="match status" value="1"/>
</dbReference>
<accession>A0ABY9S7V0</accession>
<feature type="domain" description="Integrase catalytic" evidence="3">
    <location>
        <begin position="67"/>
        <end position="231"/>
    </location>
</feature>
<dbReference type="InterPro" id="IPR036397">
    <property type="entry name" value="RNaseH_sf"/>
</dbReference>
<evidence type="ECO:0000256" key="2">
    <source>
        <dbReference type="SAM" id="MobiDB-lite"/>
    </source>
</evidence>
<dbReference type="PROSITE" id="PS50994">
    <property type="entry name" value="INTEGRASE"/>
    <property type="match status" value="1"/>
</dbReference>
<name>A0ABY9S7V0_9ACTN</name>
<organism evidence="4 5">
    <name type="scientific">Streptomyces roseicoloratus</name>
    <dbReference type="NCBI Taxonomy" id="2508722"/>
    <lineage>
        <taxon>Bacteria</taxon>
        <taxon>Bacillati</taxon>
        <taxon>Actinomycetota</taxon>
        <taxon>Actinomycetes</taxon>
        <taxon>Kitasatosporales</taxon>
        <taxon>Streptomycetaceae</taxon>
        <taxon>Streptomyces</taxon>
    </lineage>
</organism>
<dbReference type="Pfam" id="PF13276">
    <property type="entry name" value="HTH_21"/>
    <property type="match status" value="1"/>
</dbReference>
<dbReference type="PANTHER" id="PTHR46889">
    <property type="entry name" value="TRANSPOSASE INSF FOR INSERTION SEQUENCE IS3B-RELATED"/>
    <property type="match status" value="1"/>
</dbReference>
<dbReference type="Proteomes" id="UP001250858">
    <property type="component" value="Chromosome"/>
</dbReference>
<feature type="compositionally biased region" description="Basic and acidic residues" evidence="2">
    <location>
        <begin position="49"/>
        <end position="62"/>
    </location>
</feature>
<dbReference type="InterPro" id="IPR001584">
    <property type="entry name" value="Integrase_cat-core"/>
</dbReference>
<dbReference type="Pfam" id="PF00665">
    <property type="entry name" value="rve"/>
    <property type="match status" value="1"/>
</dbReference>
<gene>
    <name evidence="4" type="ORF">RGF97_28895</name>
</gene>
<evidence type="ECO:0000313" key="5">
    <source>
        <dbReference type="Proteomes" id="UP001250858"/>
    </source>
</evidence>
<evidence type="ECO:0000259" key="3">
    <source>
        <dbReference type="PROSITE" id="PS50994"/>
    </source>
</evidence>
<evidence type="ECO:0000313" key="4">
    <source>
        <dbReference type="EMBL" id="WMX49065.1"/>
    </source>
</evidence>
<dbReference type="PANTHER" id="PTHR46889:SF4">
    <property type="entry name" value="TRANSPOSASE INSO FOR INSERTION SEQUENCE ELEMENT IS911B-RELATED"/>
    <property type="match status" value="1"/>
</dbReference>
<dbReference type="EMBL" id="CP133762">
    <property type="protein sequence ID" value="WMX49065.1"/>
    <property type="molecule type" value="Genomic_DNA"/>
</dbReference>
<dbReference type="RefSeq" id="WP_309550259.1">
    <property type="nucleotide sequence ID" value="NZ_CP133762.1"/>
</dbReference>
<dbReference type="NCBIfam" id="NF033516">
    <property type="entry name" value="transpos_IS3"/>
    <property type="match status" value="1"/>
</dbReference>
<dbReference type="InterPro" id="IPR012337">
    <property type="entry name" value="RNaseH-like_sf"/>
</dbReference>
<dbReference type="InterPro" id="IPR025948">
    <property type="entry name" value="HTH-like_dom"/>
</dbReference>
<reference evidence="4 5" key="1">
    <citation type="submission" date="2023-09" db="EMBL/GenBank/DDBJ databases">
        <title>Complete genome of Streptomyces roseicoloratus T14.</title>
        <authorList>
            <person name="Bashizi T."/>
            <person name="Kim M.-J."/>
            <person name="Lee G."/>
            <person name="Tagele S.B."/>
            <person name="Shin J.-H."/>
        </authorList>
    </citation>
    <scope>NUCLEOTIDE SEQUENCE [LARGE SCALE GENOMIC DNA]</scope>
    <source>
        <strain evidence="4 5">T14</strain>
    </source>
</reference>
<protein>
    <submittedName>
        <fullName evidence="4">IS3 family transposase</fullName>
    </submittedName>
</protein>
<feature type="region of interest" description="Disordered" evidence="2">
    <location>
        <begin position="40"/>
        <end position="62"/>
    </location>
</feature>
<dbReference type="InterPro" id="IPR050900">
    <property type="entry name" value="Transposase_IS3/IS150/IS904"/>
</dbReference>
<comment type="function">
    <text evidence="1">Involved in the transposition of the insertion sequence.</text>
</comment>